<dbReference type="CDD" id="cd20534">
    <property type="entry name" value="CYCLIN_CCNM_CCNQ_rpt1"/>
    <property type="match status" value="1"/>
</dbReference>
<name>A0A6G0Z7T2_APHCR</name>
<dbReference type="PANTHER" id="PTHR10026">
    <property type="entry name" value="CYCLIN"/>
    <property type="match status" value="1"/>
</dbReference>
<dbReference type="InterPro" id="IPR006671">
    <property type="entry name" value="Cyclin_N"/>
</dbReference>
<dbReference type="GO" id="GO:0016538">
    <property type="term" value="F:cyclin-dependent protein serine/threonine kinase regulator activity"/>
    <property type="evidence" value="ECO:0007669"/>
    <property type="project" value="InterPro"/>
</dbReference>
<evidence type="ECO:0000313" key="4">
    <source>
        <dbReference type="EMBL" id="KAF0766606.1"/>
    </source>
</evidence>
<sequence>MGKKAQKMKSVTKSKTKAHKQKVKSHKKNKISKPKYRTKQRSESQDKFKKPEAPLTDYLAHKSNYIAVRFIFECGIKLGLKHITICSAAVYFHKFYKHVDANTYDNYLTAYRNLSIASATLYLASKVHDETVRLRDLINVCYHTLHRDAAPLRLAEDYWNFRDSIVHAEMLIMRILQFDTTFDHPHNYFLHYVQTLRPVFYSKHGKDIIVFKKAYDFLHDFYHSSDILQFKAQHIAIACIELAIKVYGIPSQIIDYEIQPWYQALVEDLDKDTIWKAMAAIMDTYDLELTD</sequence>
<protein>
    <submittedName>
        <fullName evidence="4">Cyclin-Q isoform X1</fullName>
    </submittedName>
</protein>
<keyword evidence="5" id="KW-1185">Reference proteome</keyword>
<dbReference type="Pfam" id="PF00134">
    <property type="entry name" value="Cyclin_N"/>
    <property type="match status" value="1"/>
</dbReference>
<dbReference type="OrthoDB" id="79090at2759"/>
<feature type="compositionally biased region" description="Basic residues" evidence="2">
    <location>
        <begin position="1"/>
        <end position="39"/>
    </location>
</feature>
<accession>A0A6G0Z7T2</accession>
<keyword evidence="1" id="KW-0195">Cyclin</keyword>
<dbReference type="Proteomes" id="UP000478052">
    <property type="component" value="Unassembled WGS sequence"/>
</dbReference>
<dbReference type="AlphaFoldDB" id="A0A6G0Z7T2"/>
<dbReference type="CDD" id="cd20535">
    <property type="entry name" value="CYCLIN_CCNM_CCNQ_rpt2"/>
    <property type="match status" value="1"/>
</dbReference>
<feature type="domain" description="Cyclin N-terminal" evidence="3">
    <location>
        <begin position="59"/>
        <end position="180"/>
    </location>
</feature>
<evidence type="ECO:0000256" key="1">
    <source>
        <dbReference type="ARBA" id="ARBA00023127"/>
    </source>
</evidence>
<dbReference type="GO" id="GO:0006357">
    <property type="term" value="P:regulation of transcription by RNA polymerase II"/>
    <property type="evidence" value="ECO:0007669"/>
    <property type="project" value="InterPro"/>
</dbReference>
<evidence type="ECO:0000256" key="2">
    <source>
        <dbReference type="SAM" id="MobiDB-lite"/>
    </source>
</evidence>
<proteinExistence type="predicted"/>
<dbReference type="InterPro" id="IPR036915">
    <property type="entry name" value="Cyclin-like_sf"/>
</dbReference>
<evidence type="ECO:0000259" key="3">
    <source>
        <dbReference type="Pfam" id="PF00134"/>
    </source>
</evidence>
<feature type="compositionally biased region" description="Basic and acidic residues" evidence="2">
    <location>
        <begin position="40"/>
        <end position="49"/>
    </location>
</feature>
<reference evidence="4 5" key="1">
    <citation type="submission" date="2019-08" db="EMBL/GenBank/DDBJ databases">
        <title>Whole genome of Aphis craccivora.</title>
        <authorList>
            <person name="Voronova N.V."/>
            <person name="Shulinski R.S."/>
            <person name="Bandarenka Y.V."/>
            <person name="Zhorov D.G."/>
            <person name="Warner D."/>
        </authorList>
    </citation>
    <scope>NUCLEOTIDE SEQUENCE [LARGE SCALE GENOMIC DNA]</scope>
    <source>
        <strain evidence="4">180601</strain>
        <tissue evidence="4">Whole Body</tissue>
    </source>
</reference>
<dbReference type="Gene3D" id="1.10.472.10">
    <property type="entry name" value="Cyclin-like"/>
    <property type="match status" value="2"/>
</dbReference>
<dbReference type="InterPro" id="IPR048053">
    <property type="entry name" value="Cyclin-Q_second_cyclin_box"/>
</dbReference>
<organism evidence="4 5">
    <name type="scientific">Aphis craccivora</name>
    <name type="common">Cowpea aphid</name>
    <dbReference type="NCBI Taxonomy" id="307492"/>
    <lineage>
        <taxon>Eukaryota</taxon>
        <taxon>Metazoa</taxon>
        <taxon>Ecdysozoa</taxon>
        <taxon>Arthropoda</taxon>
        <taxon>Hexapoda</taxon>
        <taxon>Insecta</taxon>
        <taxon>Pterygota</taxon>
        <taxon>Neoptera</taxon>
        <taxon>Paraneoptera</taxon>
        <taxon>Hemiptera</taxon>
        <taxon>Sternorrhyncha</taxon>
        <taxon>Aphidomorpha</taxon>
        <taxon>Aphidoidea</taxon>
        <taxon>Aphididae</taxon>
        <taxon>Aphidini</taxon>
        <taxon>Aphis</taxon>
        <taxon>Aphis</taxon>
    </lineage>
</organism>
<dbReference type="InterPro" id="IPR048055">
    <property type="entry name" value="Cyclin-Q_first_cyclin_box"/>
</dbReference>
<comment type="caution">
    <text evidence="4">The sequence shown here is derived from an EMBL/GenBank/DDBJ whole genome shotgun (WGS) entry which is preliminary data.</text>
</comment>
<dbReference type="InterPro" id="IPR043198">
    <property type="entry name" value="Cyclin/Ssn8"/>
</dbReference>
<evidence type="ECO:0000313" key="5">
    <source>
        <dbReference type="Proteomes" id="UP000478052"/>
    </source>
</evidence>
<dbReference type="EMBL" id="VUJU01001152">
    <property type="protein sequence ID" value="KAF0766606.1"/>
    <property type="molecule type" value="Genomic_DNA"/>
</dbReference>
<feature type="region of interest" description="Disordered" evidence="2">
    <location>
        <begin position="1"/>
        <end position="49"/>
    </location>
</feature>
<dbReference type="SUPFAM" id="SSF47954">
    <property type="entry name" value="Cyclin-like"/>
    <property type="match status" value="2"/>
</dbReference>
<gene>
    <name evidence="4" type="ORF">FWK35_00003583</name>
</gene>